<feature type="domain" description="4Fe-4S ferredoxin-type" evidence="5">
    <location>
        <begin position="1"/>
        <end position="29"/>
    </location>
</feature>
<protein>
    <submittedName>
        <fullName evidence="6">YfhL family 4Fe-4S dicluster ferredoxin</fullName>
    </submittedName>
</protein>
<dbReference type="InterPro" id="IPR017896">
    <property type="entry name" value="4Fe4S_Fe-S-bd"/>
</dbReference>
<organism evidence="6 7">
    <name type="scientific">Brenneria populi</name>
    <dbReference type="NCBI Taxonomy" id="1505588"/>
    <lineage>
        <taxon>Bacteria</taxon>
        <taxon>Pseudomonadati</taxon>
        <taxon>Pseudomonadota</taxon>
        <taxon>Gammaproteobacteria</taxon>
        <taxon>Enterobacterales</taxon>
        <taxon>Pectobacteriaceae</taxon>
        <taxon>Brenneria</taxon>
    </lineage>
</organism>
<evidence type="ECO:0000256" key="1">
    <source>
        <dbReference type="ARBA" id="ARBA00022485"/>
    </source>
</evidence>
<keyword evidence="4" id="KW-0411">Iron-sulfur</keyword>
<dbReference type="NCBIfam" id="NF033683">
    <property type="entry name" value="di_4Fe-4S_YfhL"/>
    <property type="match status" value="1"/>
</dbReference>
<evidence type="ECO:0000259" key="5">
    <source>
        <dbReference type="PROSITE" id="PS51379"/>
    </source>
</evidence>
<gene>
    <name evidence="6" type="ORF">VSX58_10485</name>
</gene>
<keyword evidence="2" id="KW-0479">Metal-binding</keyword>
<evidence type="ECO:0000256" key="3">
    <source>
        <dbReference type="ARBA" id="ARBA00023004"/>
    </source>
</evidence>
<accession>A0ABU6JRH9</accession>
<dbReference type="EMBL" id="JAYWTM010000007">
    <property type="protein sequence ID" value="MEC5343016.1"/>
    <property type="molecule type" value="Genomic_DNA"/>
</dbReference>
<keyword evidence="7" id="KW-1185">Reference proteome</keyword>
<dbReference type="PROSITE" id="PS00198">
    <property type="entry name" value="4FE4S_FER_1"/>
    <property type="match status" value="1"/>
</dbReference>
<keyword evidence="1" id="KW-0004">4Fe-4S</keyword>
<dbReference type="RefSeq" id="WP_327613620.1">
    <property type="nucleotide sequence ID" value="NZ_JAYWTM010000007.1"/>
</dbReference>
<dbReference type="PROSITE" id="PS51379">
    <property type="entry name" value="4FE4S_FER_2"/>
    <property type="match status" value="1"/>
</dbReference>
<evidence type="ECO:0000313" key="6">
    <source>
        <dbReference type="EMBL" id="MEC5343016.1"/>
    </source>
</evidence>
<dbReference type="PANTHER" id="PTHR24960:SF79">
    <property type="entry name" value="PHOTOSYSTEM I IRON-SULFUR CENTER"/>
    <property type="match status" value="1"/>
</dbReference>
<dbReference type="Gene3D" id="3.30.70.20">
    <property type="match status" value="1"/>
</dbReference>
<dbReference type="Pfam" id="PF12838">
    <property type="entry name" value="Fer4_7"/>
    <property type="match status" value="1"/>
</dbReference>
<evidence type="ECO:0000256" key="4">
    <source>
        <dbReference type="ARBA" id="ARBA00023014"/>
    </source>
</evidence>
<dbReference type="Proteomes" id="UP001309705">
    <property type="component" value="Unassembled WGS sequence"/>
</dbReference>
<dbReference type="SUPFAM" id="SSF54862">
    <property type="entry name" value="4Fe-4S ferredoxins"/>
    <property type="match status" value="1"/>
</dbReference>
<dbReference type="InterPro" id="IPR047927">
    <property type="entry name" value="YfhL-like"/>
</dbReference>
<name>A0ABU6JRH9_9GAMM</name>
<evidence type="ECO:0000256" key="2">
    <source>
        <dbReference type="ARBA" id="ARBA00022723"/>
    </source>
</evidence>
<evidence type="ECO:0000313" key="7">
    <source>
        <dbReference type="Proteomes" id="UP001309705"/>
    </source>
</evidence>
<dbReference type="InterPro" id="IPR050157">
    <property type="entry name" value="PSI_iron-sulfur_center"/>
</dbReference>
<proteinExistence type="predicted"/>
<dbReference type="PANTHER" id="PTHR24960">
    <property type="entry name" value="PHOTOSYSTEM I IRON-SULFUR CENTER-RELATED"/>
    <property type="match status" value="1"/>
</dbReference>
<comment type="caution">
    <text evidence="6">The sequence shown here is derived from an EMBL/GenBank/DDBJ whole genome shotgun (WGS) entry which is preliminary data.</text>
</comment>
<sequence>MALLITHKCINCDMCEPECPNQAISMGMDIYEIDAARCTECVGHYDTPTCQKVCPIDNTIIKDPEHQEETEQLWEKYVLMHHADQL</sequence>
<dbReference type="InterPro" id="IPR017900">
    <property type="entry name" value="4Fe4S_Fe_S_CS"/>
</dbReference>
<reference evidence="6 7" key="1">
    <citation type="journal article" date="2017" name="Int. J. Syst. Evol. Microbiol.">
        <title>Brenneria populi subsp. brevivirga subsp. nov. isolated from symptomatic bark of Populus x euramericana canker, and description of Brenneria populi subsp. populi subsp. nov.</title>
        <authorList>
            <person name="Zheng M.H."/>
            <person name="Piao C.G."/>
            <person name="Xue H."/>
            <person name="Guo M.W."/>
            <person name="Li Y."/>
        </authorList>
    </citation>
    <scope>NUCLEOTIDE SEQUENCE [LARGE SCALE GENOMIC DNA]</scope>
    <source>
        <strain evidence="6 7">D9-5</strain>
    </source>
</reference>
<keyword evidence="3" id="KW-0408">Iron</keyword>